<evidence type="ECO:0000256" key="1">
    <source>
        <dbReference type="SAM" id="MobiDB-lite"/>
    </source>
</evidence>
<keyword evidence="3" id="KW-1185">Reference proteome</keyword>
<dbReference type="EMBL" id="JAXOVC010000006">
    <property type="protein sequence ID" value="KAK4500513.1"/>
    <property type="molecule type" value="Genomic_DNA"/>
</dbReference>
<gene>
    <name evidence="2" type="ORF">PRZ48_008702</name>
</gene>
<reference evidence="2 3" key="1">
    <citation type="journal article" date="2023" name="G3 (Bethesda)">
        <title>A chromosome-level genome assembly of Zasmidium syzygii isolated from banana leaves.</title>
        <authorList>
            <person name="van Westerhoven A.C."/>
            <person name="Mehrabi R."/>
            <person name="Talebi R."/>
            <person name="Steentjes M.B.F."/>
            <person name="Corcolon B."/>
            <person name="Chong P.A."/>
            <person name="Kema G.H.J."/>
            <person name="Seidl M.F."/>
        </authorList>
    </citation>
    <scope>NUCLEOTIDE SEQUENCE [LARGE SCALE GENOMIC DNA]</scope>
    <source>
        <strain evidence="2 3">P124</strain>
    </source>
</reference>
<comment type="caution">
    <text evidence="2">The sequence shown here is derived from an EMBL/GenBank/DDBJ whole genome shotgun (WGS) entry which is preliminary data.</text>
</comment>
<sequence length="99" mass="10858">MTASTNLAMSSKNDSSPIRTGFGNMPYIITASGVNNQGNHYCNRYYGPFVANPHSYHYSNLNGSYYYSNPNGSTYYNDGKGYSKYTPPNPSTPPSTSSK</sequence>
<protein>
    <submittedName>
        <fullName evidence="2">Uncharacterized protein</fullName>
    </submittedName>
</protein>
<proteinExistence type="predicted"/>
<evidence type="ECO:0000313" key="3">
    <source>
        <dbReference type="Proteomes" id="UP001305779"/>
    </source>
</evidence>
<feature type="compositionally biased region" description="Low complexity" evidence="1">
    <location>
        <begin position="77"/>
        <end position="86"/>
    </location>
</feature>
<name>A0ABR0EHG9_ZASCE</name>
<organism evidence="2 3">
    <name type="scientific">Zasmidium cellare</name>
    <name type="common">Wine cellar mold</name>
    <name type="synonym">Racodium cellare</name>
    <dbReference type="NCBI Taxonomy" id="395010"/>
    <lineage>
        <taxon>Eukaryota</taxon>
        <taxon>Fungi</taxon>
        <taxon>Dikarya</taxon>
        <taxon>Ascomycota</taxon>
        <taxon>Pezizomycotina</taxon>
        <taxon>Dothideomycetes</taxon>
        <taxon>Dothideomycetidae</taxon>
        <taxon>Mycosphaerellales</taxon>
        <taxon>Mycosphaerellaceae</taxon>
        <taxon>Zasmidium</taxon>
    </lineage>
</organism>
<evidence type="ECO:0000313" key="2">
    <source>
        <dbReference type="EMBL" id="KAK4500513.1"/>
    </source>
</evidence>
<accession>A0ABR0EHG9</accession>
<dbReference type="Proteomes" id="UP001305779">
    <property type="component" value="Unassembled WGS sequence"/>
</dbReference>
<feature type="region of interest" description="Disordered" evidence="1">
    <location>
        <begin position="77"/>
        <end position="99"/>
    </location>
</feature>